<dbReference type="PANTHER" id="PTHR43135">
    <property type="entry name" value="ALPHA-D-RIBOSE 1-METHYLPHOSPHONATE 5-TRIPHOSPHATE DIPHOSPHATASE"/>
    <property type="match status" value="1"/>
</dbReference>
<dbReference type="InterPro" id="IPR032466">
    <property type="entry name" value="Metal_Hydrolase"/>
</dbReference>
<dbReference type="AlphaFoldDB" id="A0A9D1ABL4"/>
<gene>
    <name evidence="1" type="ORF">IAB31_06930</name>
</gene>
<dbReference type="SUPFAM" id="SSF51556">
    <property type="entry name" value="Metallo-dependent hydrolases"/>
    <property type="match status" value="1"/>
</dbReference>
<organism evidence="1 2">
    <name type="scientific">Candidatus Choladousia intestinavium</name>
    <dbReference type="NCBI Taxonomy" id="2840727"/>
    <lineage>
        <taxon>Bacteria</taxon>
        <taxon>Bacillati</taxon>
        <taxon>Bacillota</taxon>
        <taxon>Clostridia</taxon>
        <taxon>Lachnospirales</taxon>
        <taxon>Lachnospiraceae</taxon>
        <taxon>Lachnospiraceae incertae sedis</taxon>
        <taxon>Candidatus Choladousia</taxon>
    </lineage>
</organism>
<dbReference type="InterPro" id="IPR051781">
    <property type="entry name" value="Metallo-dep_Hydrolase"/>
</dbReference>
<comment type="caution">
    <text evidence="1">The sequence shown here is derived from an EMBL/GenBank/DDBJ whole genome shotgun (WGS) entry which is preliminary data.</text>
</comment>
<name>A0A9D1ABL4_9FIRM</name>
<sequence length="306" mass="33826">MFGECHAHMIMDGVNYSHAVSQHKNGVNDRLILDKFSQYREKDISFIRDGGDALGVSKRAAALAPEFGIDYRTPVFAIHKNGHYGGIVGLGFDTMKEYAGLVQKVREEGGTFIKVMFSGIMDFAKDGGVTQEPLTRGEIREMIHIAHEEGFAVMAHVNGARPVWDALEGGVDSVEHGNFMDEDCLQALAGSRAVWVPTLVTVTNLIGCGRFEDNVLRRLAGLQSRRIQRAFALGATVALGSDAGAFQVYHGQGLMDEYLQFRKILTEKGPSLGEEKGFEENADFKISPEELNRRLKKGEEEIKSRF</sequence>
<reference evidence="1" key="2">
    <citation type="journal article" date="2021" name="PeerJ">
        <title>Extensive microbial diversity within the chicken gut microbiome revealed by metagenomics and culture.</title>
        <authorList>
            <person name="Gilroy R."/>
            <person name="Ravi A."/>
            <person name="Getino M."/>
            <person name="Pursley I."/>
            <person name="Horton D.L."/>
            <person name="Alikhan N.F."/>
            <person name="Baker D."/>
            <person name="Gharbi K."/>
            <person name="Hall N."/>
            <person name="Watson M."/>
            <person name="Adriaenssens E.M."/>
            <person name="Foster-Nyarko E."/>
            <person name="Jarju S."/>
            <person name="Secka A."/>
            <person name="Antonio M."/>
            <person name="Oren A."/>
            <person name="Chaudhuri R.R."/>
            <person name="La Ragione R."/>
            <person name="Hildebrand F."/>
            <person name="Pallen M.J."/>
        </authorList>
    </citation>
    <scope>NUCLEOTIDE SEQUENCE</scope>
    <source>
        <strain evidence="1">ChiSjej4B22-8148</strain>
    </source>
</reference>
<dbReference type="EMBL" id="DVGK01000078">
    <property type="protein sequence ID" value="HIR13640.1"/>
    <property type="molecule type" value="Genomic_DNA"/>
</dbReference>
<dbReference type="PANTHER" id="PTHR43135:SF3">
    <property type="entry name" value="ALPHA-D-RIBOSE 1-METHYLPHOSPHONATE 5-TRIPHOSPHATE DIPHOSPHATASE"/>
    <property type="match status" value="1"/>
</dbReference>
<dbReference type="Gene3D" id="3.20.20.140">
    <property type="entry name" value="Metal-dependent hydrolases"/>
    <property type="match status" value="1"/>
</dbReference>
<proteinExistence type="predicted"/>
<dbReference type="Proteomes" id="UP000886757">
    <property type="component" value="Unassembled WGS sequence"/>
</dbReference>
<evidence type="ECO:0000313" key="2">
    <source>
        <dbReference type="Proteomes" id="UP000886757"/>
    </source>
</evidence>
<reference evidence="1" key="1">
    <citation type="submission" date="2020-10" db="EMBL/GenBank/DDBJ databases">
        <authorList>
            <person name="Gilroy R."/>
        </authorList>
    </citation>
    <scope>NUCLEOTIDE SEQUENCE</scope>
    <source>
        <strain evidence="1">ChiSjej4B22-8148</strain>
    </source>
</reference>
<evidence type="ECO:0000313" key="1">
    <source>
        <dbReference type="EMBL" id="HIR13640.1"/>
    </source>
</evidence>
<protein>
    <submittedName>
        <fullName evidence="1">Xaa-Pro dipeptidase</fullName>
    </submittedName>
</protein>
<accession>A0A9D1ABL4</accession>